<comment type="caution">
    <text evidence="1">The sequence shown here is derived from an EMBL/GenBank/DDBJ whole genome shotgun (WGS) entry which is preliminary data.</text>
</comment>
<keyword evidence="2" id="KW-1185">Reference proteome</keyword>
<name>A0A7X9YIB1_9ACTN</name>
<evidence type="ECO:0000313" key="2">
    <source>
        <dbReference type="Proteomes" id="UP000546970"/>
    </source>
</evidence>
<evidence type="ECO:0000313" key="1">
    <source>
        <dbReference type="EMBL" id="NMF55684.1"/>
    </source>
</evidence>
<dbReference type="RefSeq" id="WP_169277310.1">
    <property type="nucleotide sequence ID" value="NZ_JABBCP010000002.1"/>
</dbReference>
<protein>
    <recommendedName>
        <fullName evidence="3">Phage major tail protein, TP901-1 family</fullName>
    </recommendedName>
</protein>
<dbReference type="EMBL" id="JABBCP010000002">
    <property type="protein sequence ID" value="NMF55684.1"/>
    <property type="molecule type" value="Genomic_DNA"/>
</dbReference>
<reference evidence="1 2" key="1">
    <citation type="submission" date="2020-04" db="EMBL/GenBank/DDBJ databases">
        <title>Collinsella sp. KGMB02528 nov., an anaerobic actinobacterium isolated from human feces.</title>
        <authorList>
            <person name="Han K.-I."/>
            <person name="Eom M.K."/>
            <person name="Kim J.-S."/>
            <person name="Lee K.C."/>
            <person name="Suh M.K."/>
            <person name="Park S.-H."/>
            <person name="Lee J.H."/>
            <person name="Kang S.W."/>
            <person name="Park J.-E."/>
            <person name="Oh B.S."/>
            <person name="Yu S.Y."/>
            <person name="Choi S.-H."/>
            <person name="Lee D.H."/>
            <person name="Yoon H."/>
            <person name="Kim B.-Y."/>
            <person name="Lee J.H."/>
            <person name="Lee J.-S."/>
        </authorList>
    </citation>
    <scope>NUCLEOTIDE SEQUENCE [LARGE SCALE GENOMIC DNA]</scope>
    <source>
        <strain evidence="1 2">KGMB02528</strain>
    </source>
</reference>
<organism evidence="1 2">
    <name type="scientific">Collinsella acetigenes</name>
    <dbReference type="NCBI Taxonomy" id="2713419"/>
    <lineage>
        <taxon>Bacteria</taxon>
        <taxon>Bacillati</taxon>
        <taxon>Actinomycetota</taxon>
        <taxon>Coriobacteriia</taxon>
        <taxon>Coriobacteriales</taxon>
        <taxon>Coriobacteriaceae</taxon>
        <taxon>Collinsella</taxon>
    </lineage>
</organism>
<gene>
    <name evidence="1" type="ORF">HF320_05000</name>
</gene>
<evidence type="ECO:0008006" key="3">
    <source>
        <dbReference type="Google" id="ProtNLM"/>
    </source>
</evidence>
<dbReference type="Proteomes" id="UP000546970">
    <property type="component" value="Unassembled WGS sequence"/>
</dbReference>
<dbReference type="AlphaFoldDB" id="A0A7X9YIB1"/>
<accession>A0A7X9YIB1</accession>
<proteinExistence type="predicted"/>
<sequence>MPNPDEQTVETARKPVSIYEIQHWIKFPGDTAYTQVTEDTKADSSRDTNTYEPTYLDRKVQPKYVLGRTDTVEFEIDAMAPGGIQQKLAKYEDETDVSVEYVRTIGYDFEKGAAVAQTALVAKHAQATLNMNPFSGDDIAPIVMSPTLTVTTDYDLGTFDATKGTFTPATATA</sequence>